<keyword evidence="2" id="KW-1185">Reference proteome</keyword>
<organism evidence="1 2">
    <name type="scientific">Caudoviricetes sp. vir335</name>
    <dbReference type="NCBI Taxonomy" id="3068357"/>
    <lineage>
        <taxon>Viruses</taxon>
        <taxon>Duplodnaviria</taxon>
        <taxon>Heunggongvirae</taxon>
        <taxon>Uroviricota</taxon>
        <taxon>Caudoviricetes</taxon>
    </lineage>
</organism>
<gene>
    <name evidence="1" type="ORF">vir335_00062</name>
</gene>
<name>A0AA87CDW8_9CAUD</name>
<dbReference type="EMBL" id="BK063680">
    <property type="protein sequence ID" value="DBA35618.1"/>
    <property type="molecule type" value="Genomic_DNA"/>
</dbReference>
<evidence type="ECO:0000313" key="1">
    <source>
        <dbReference type="EMBL" id="DBA35618.1"/>
    </source>
</evidence>
<sequence length="105" mass="11597">MITGLATDLQTIGATIDMLAERDRVSVCGMRVLKVGFSSDCELIALAQARHGYVIGVGFGFYWDSKADEYVPCWSNGHYDYTHDDAYDAYADMVVGSVWVDEEGN</sequence>
<accession>A0AA87CDW8</accession>
<dbReference type="Proteomes" id="UP001302000">
    <property type="component" value="Segment"/>
</dbReference>
<reference evidence="1 2" key="1">
    <citation type="journal article" date="2023" name="Nat. Microbiol.">
        <title>A compendium of viruses from methanogenic archaea reveals their diversity and adaptations to the gut environment.</title>
        <authorList>
            <person name="Medvedeva S."/>
            <person name="Borrel G."/>
            <person name="Krupovic M."/>
            <person name="Gribaldo S."/>
        </authorList>
    </citation>
    <scope>NUCLEOTIDE SEQUENCE [LARGE SCALE GENOMIC DNA]</scope>
</reference>
<dbReference type="RefSeq" id="YP_013605522.1">
    <property type="nucleotide sequence ID" value="NC_134205.1"/>
</dbReference>
<evidence type="ECO:0000313" key="2">
    <source>
        <dbReference type="Proteomes" id="UP001302000"/>
    </source>
</evidence>
<dbReference type="GeneID" id="301841483"/>
<proteinExistence type="predicted"/>
<protein>
    <submittedName>
        <fullName evidence="1">Uncharacterized protein</fullName>
    </submittedName>
</protein>